<dbReference type="AlphaFoldDB" id="A0A2P6PAU2"/>
<sequence>MRRSSRSRMKASSSSSKSRRRFRRPRLVSGEVFWQAQVSLSLHFVGSLLAHNRLYRRKSIFRQIQFHVGTELQCELGFCFGAGVSVLGSAIWKSRCWRLALTVKILISLCF</sequence>
<dbReference type="EMBL" id="PDCK01000045">
    <property type="protein sequence ID" value="PRQ19044.1"/>
    <property type="molecule type" value="Genomic_DNA"/>
</dbReference>
<reference evidence="2 3" key="1">
    <citation type="journal article" date="2018" name="Nat. Genet.">
        <title>The Rosa genome provides new insights in the design of modern roses.</title>
        <authorList>
            <person name="Bendahmane M."/>
        </authorList>
    </citation>
    <scope>NUCLEOTIDE SEQUENCE [LARGE SCALE GENOMIC DNA]</scope>
    <source>
        <strain evidence="3">cv. Old Blush</strain>
    </source>
</reference>
<organism evidence="2 3">
    <name type="scientific">Rosa chinensis</name>
    <name type="common">China rose</name>
    <dbReference type="NCBI Taxonomy" id="74649"/>
    <lineage>
        <taxon>Eukaryota</taxon>
        <taxon>Viridiplantae</taxon>
        <taxon>Streptophyta</taxon>
        <taxon>Embryophyta</taxon>
        <taxon>Tracheophyta</taxon>
        <taxon>Spermatophyta</taxon>
        <taxon>Magnoliopsida</taxon>
        <taxon>eudicotyledons</taxon>
        <taxon>Gunneridae</taxon>
        <taxon>Pentapetalae</taxon>
        <taxon>rosids</taxon>
        <taxon>fabids</taxon>
        <taxon>Rosales</taxon>
        <taxon>Rosaceae</taxon>
        <taxon>Rosoideae</taxon>
        <taxon>Rosoideae incertae sedis</taxon>
        <taxon>Rosa</taxon>
    </lineage>
</organism>
<evidence type="ECO:0000313" key="3">
    <source>
        <dbReference type="Proteomes" id="UP000238479"/>
    </source>
</evidence>
<dbReference type="Gramene" id="PRQ19044">
    <property type="protein sequence ID" value="PRQ19044"/>
    <property type="gene ID" value="RchiOBHm_Chr7g0212801"/>
</dbReference>
<comment type="caution">
    <text evidence="2">The sequence shown here is derived from an EMBL/GenBank/DDBJ whole genome shotgun (WGS) entry which is preliminary data.</text>
</comment>
<keyword evidence="3" id="KW-1185">Reference proteome</keyword>
<dbReference type="Proteomes" id="UP000238479">
    <property type="component" value="Chromosome 7"/>
</dbReference>
<accession>A0A2P6PAU2</accession>
<feature type="region of interest" description="Disordered" evidence="1">
    <location>
        <begin position="1"/>
        <end position="23"/>
    </location>
</feature>
<evidence type="ECO:0000313" key="2">
    <source>
        <dbReference type="EMBL" id="PRQ19044.1"/>
    </source>
</evidence>
<gene>
    <name evidence="2" type="ORF">RchiOBHm_Chr7g0212801</name>
</gene>
<name>A0A2P6PAU2_ROSCH</name>
<proteinExistence type="predicted"/>
<evidence type="ECO:0000256" key="1">
    <source>
        <dbReference type="SAM" id="MobiDB-lite"/>
    </source>
</evidence>
<protein>
    <submittedName>
        <fullName evidence="2">Uncharacterized protein</fullName>
    </submittedName>
</protein>